<accession>A0A4U0U7Q1</accession>
<dbReference type="InterPro" id="IPR010905">
    <property type="entry name" value="Glyco_hydro_88"/>
</dbReference>
<keyword evidence="3" id="KW-1185">Reference proteome</keyword>
<sequence length="416" mass="45693">MRLVTQTTLAAAAWVDAYCNLTCPTVHRNGFLAFRMVESDIARGQGAGLTSASTGYIQLGLFQQALREAINTTTNSTQKSEWNSYLHDGIISSAFEFQNATANVERPLDRFSLGTSYLLQGGSANSQILARAIDALEQSAVLQPRNANDGLWYYDNTNNLSAYHNLSYLDGMFSYAPFAILAAESEVSNRTAVDLALDAGNAWEQLGLLYKTCRKPSGLLVHGYDPTYSHPWAENSTTGASPEVWGRSFAWYTLGLLNSLQHLSCNSTFYPRFRALLNKVLLPQITAAERSFNLTGQYGVWQVVDKPGDEGNFIEASASCMTVYSMLRAARLGLLDDTCDEYVKRARNVALGIYDHVLKTFLGEERNGTLTLNGTSTVASLSGDVSYDYYIRRPVDTNDVLGTSAFVLASLEVERG</sequence>
<name>A0A4U0U7Q1_9PEZI</name>
<evidence type="ECO:0000313" key="3">
    <source>
        <dbReference type="Proteomes" id="UP000308549"/>
    </source>
</evidence>
<dbReference type="Pfam" id="PF07470">
    <property type="entry name" value="Glyco_hydro_88"/>
    <property type="match status" value="1"/>
</dbReference>
<dbReference type="PANTHER" id="PTHR33886">
    <property type="entry name" value="UNSATURATED RHAMNOGALACTURONAN HYDROLASE (EUROFUNG)"/>
    <property type="match status" value="1"/>
</dbReference>
<gene>
    <name evidence="2" type="ORF">B0A50_02025</name>
</gene>
<dbReference type="GO" id="GO:0016787">
    <property type="term" value="F:hydrolase activity"/>
    <property type="evidence" value="ECO:0007669"/>
    <property type="project" value="UniProtKB-KW"/>
</dbReference>
<dbReference type="PANTHER" id="PTHR33886:SF11">
    <property type="entry name" value="WALL GLYCOSYL HYDROLASE YTER, PUTATIVE (AFU_ORTHOLOGUE AFUA_2G14630)-RELATED"/>
    <property type="match status" value="1"/>
</dbReference>
<evidence type="ECO:0000256" key="1">
    <source>
        <dbReference type="ARBA" id="ARBA00022801"/>
    </source>
</evidence>
<dbReference type="OrthoDB" id="540611at2759"/>
<proteinExistence type="predicted"/>
<organism evidence="2 3">
    <name type="scientific">Salinomyces thailandicus</name>
    <dbReference type="NCBI Taxonomy" id="706561"/>
    <lineage>
        <taxon>Eukaryota</taxon>
        <taxon>Fungi</taxon>
        <taxon>Dikarya</taxon>
        <taxon>Ascomycota</taxon>
        <taxon>Pezizomycotina</taxon>
        <taxon>Dothideomycetes</taxon>
        <taxon>Dothideomycetidae</taxon>
        <taxon>Mycosphaerellales</taxon>
        <taxon>Teratosphaeriaceae</taxon>
        <taxon>Salinomyces</taxon>
    </lineage>
</organism>
<dbReference type="EMBL" id="NAJL01000009">
    <property type="protein sequence ID" value="TKA31057.1"/>
    <property type="molecule type" value="Genomic_DNA"/>
</dbReference>
<dbReference type="Proteomes" id="UP000308549">
    <property type="component" value="Unassembled WGS sequence"/>
</dbReference>
<comment type="caution">
    <text evidence="2">The sequence shown here is derived from an EMBL/GenBank/DDBJ whole genome shotgun (WGS) entry which is preliminary data.</text>
</comment>
<protein>
    <submittedName>
        <fullName evidence="2">Uncharacterized protein</fullName>
    </submittedName>
</protein>
<reference evidence="2 3" key="1">
    <citation type="submission" date="2017-03" db="EMBL/GenBank/DDBJ databases">
        <title>Genomes of endolithic fungi from Antarctica.</title>
        <authorList>
            <person name="Coleine C."/>
            <person name="Masonjones S."/>
            <person name="Stajich J.E."/>
        </authorList>
    </citation>
    <scope>NUCLEOTIDE SEQUENCE [LARGE SCALE GENOMIC DNA]</scope>
    <source>
        <strain evidence="2 3">CCFEE 6315</strain>
    </source>
</reference>
<dbReference type="InterPro" id="IPR008928">
    <property type="entry name" value="6-hairpin_glycosidase_sf"/>
</dbReference>
<evidence type="ECO:0000313" key="2">
    <source>
        <dbReference type="EMBL" id="TKA31057.1"/>
    </source>
</evidence>
<dbReference type="SUPFAM" id="SSF48208">
    <property type="entry name" value="Six-hairpin glycosidases"/>
    <property type="match status" value="1"/>
</dbReference>
<dbReference type="InterPro" id="IPR052043">
    <property type="entry name" value="PolySaccharide_Degr_Enz"/>
</dbReference>
<keyword evidence="1" id="KW-0378">Hydrolase</keyword>
<dbReference type="AlphaFoldDB" id="A0A4U0U7Q1"/>
<dbReference type="Gene3D" id="1.50.10.10">
    <property type="match status" value="1"/>
</dbReference>
<dbReference type="InterPro" id="IPR012341">
    <property type="entry name" value="6hp_glycosidase-like_sf"/>
</dbReference>
<dbReference type="GO" id="GO:0005975">
    <property type="term" value="P:carbohydrate metabolic process"/>
    <property type="evidence" value="ECO:0007669"/>
    <property type="project" value="InterPro"/>
</dbReference>